<reference evidence="2" key="1">
    <citation type="journal article" date="2020" name="Stud. Mycol.">
        <title>101 Dothideomycetes genomes: a test case for predicting lifestyles and emergence of pathogens.</title>
        <authorList>
            <person name="Haridas S."/>
            <person name="Albert R."/>
            <person name="Binder M."/>
            <person name="Bloem J."/>
            <person name="Labutti K."/>
            <person name="Salamov A."/>
            <person name="Andreopoulos B."/>
            <person name="Baker S."/>
            <person name="Barry K."/>
            <person name="Bills G."/>
            <person name="Bluhm B."/>
            <person name="Cannon C."/>
            <person name="Castanera R."/>
            <person name="Culley D."/>
            <person name="Daum C."/>
            <person name="Ezra D."/>
            <person name="Gonzalez J."/>
            <person name="Henrissat B."/>
            <person name="Kuo A."/>
            <person name="Liang C."/>
            <person name="Lipzen A."/>
            <person name="Lutzoni F."/>
            <person name="Magnuson J."/>
            <person name="Mondo S."/>
            <person name="Nolan M."/>
            <person name="Ohm R."/>
            <person name="Pangilinan J."/>
            <person name="Park H.-J."/>
            <person name="Ramirez L."/>
            <person name="Alfaro M."/>
            <person name="Sun H."/>
            <person name="Tritt A."/>
            <person name="Yoshinaga Y."/>
            <person name="Zwiers L.-H."/>
            <person name="Turgeon B."/>
            <person name="Goodwin S."/>
            <person name="Spatafora J."/>
            <person name="Crous P."/>
            <person name="Grigoriev I."/>
        </authorList>
    </citation>
    <scope>NUCLEOTIDE SEQUENCE</scope>
    <source>
        <strain evidence="2">CBS 116005</strain>
    </source>
</reference>
<protein>
    <submittedName>
        <fullName evidence="2">Uncharacterized protein</fullName>
    </submittedName>
</protein>
<feature type="transmembrane region" description="Helical" evidence="1">
    <location>
        <begin position="64"/>
        <end position="96"/>
    </location>
</feature>
<feature type="transmembrane region" description="Helical" evidence="1">
    <location>
        <begin position="29"/>
        <end position="52"/>
    </location>
</feature>
<keyword evidence="3" id="KW-1185">Reference proteome</keyword>
<keyword evidence="1" id="KW-0472">Membrane</keyword>
<evidence type="ECO:0000256" key="1">
    <source>
        <dbReference type="SAM" id="Phobius"/>
    </source>
</evidence>
<organism evidence="2 3">
    <name type="scientific">Teratosphaeria nubilosa</name>
    <dbReference type="NCBI Taxonomy" id="161662"/>
    <lineage>
        <taxon>Eukaryota</taxon>
        <taxon>Fungi</taxon>
        <taxon>Dikarya</taxon>
        <taxon>Ascomycota</taxon>
        <taxon>Pezizomycotina</taxon>
        <taxon>Dothideomycetes</taxon>
        <taxon>Dothideomycetidae</taxon>
        <taxon>Mycosphaerellales</taxon>
        <taxon>Teratosphaeriaceae</taxon>
        <taxon>Teratosphaeria</taxon>
    </lineage>
</organism>
<dbReference type="AlphaFoldDB" id="A0A6G1KWZ3"/>
<keyword evidence="1" id="KW-1133">Transmembrane helix</keyword>
<keyword evidence="1" id="KW-0812">Transmembrane</keyword>
<proteinExistence type="predicted"/>
<gene>
    <name evidence="2" type="ORF">EJ03DRAFT_218612</name>
</gene>
<dbReference type="EMBL" id="ML995899">
    <property type="protein sequence ID" value="KAF2765145.1"/>
    <property type="molecule type" value="Genomic_DNA"/>
</dbReference>
<evidence type="ECO:0000313" key="3">
    <source>
        <dbReference type="Proteomes" id="UP000799436"/>
    </source>
</evidence>
<accession>A0A6G1KWZ3</accession>
<sequence>MAEFWRLPNVVTSRRLSSPGVSCCTSSCLITFFATTLPGHDFVLCIATLLLLCDDCEAASYSCFVVAAVAAVCCTAFVLVVAALAAALALSLFFLVRCLSEHALQVKFWRLKRRKSSTGFAFLQPVHVCVPSRDSILSFERAELDKGGCYGMQLDSFVTDGIWVGGWSRL</sequence>
<dbReference type="Proteomes" id="UP000799436">
    <property type="component" value="Unassembled WGS sequence"/>
</dbReference>
<name>A0A6G1KWZ3_9PEZI</name>
<evidence type="ECO:0000313" key="2">
    <source>
        <dbReference type="EMBL" id="KAF2765145.1"/>
    </source>
</evidence>